<protein>
    <submittedName>
        <fullName evidence="1">Uncharacterized protein</fullName>
    </submittedName>
</protein>
<sequence>MKVVTLPPETVIAALQQYLQSLSIINDDETIMKIYTRGKYDFDIELKKE</sequence>
<proteinExistence type="predicted"/>
<evidence type="ECO:0000313" key="2">
    <source>
        <dbReference type="Proteomes" id="UP000190675"/>
    </source>
</evidence>
<dbReference type="EMBL" id="LT670818">
    <property type="protein sequence ID" value="SHH47938.1"/>
    <property type="molecule type" value="Genomic_DNA"/>
</dbReference>
<dbReference type="Proteomes" id="UP000190675">
    <property type="component" value="Chromosome I"/>
</dbReference>
<dbReference type="RefSeq" id="WP_154073675.1">
    <property type="nucleotide sequence ID" value="NZ_LT670818.1"/>
</dbReference>
<name>A0A1M5TB68_9BRAD</name>
<evidence type="ECO:0000313" key="1">
    <source>
        <dbReference type="EMBL" id="SHH47938.1"/>
    </source>
</evidence>
<reference evidence="1 2" key="1">
    <citation type="submission" date="2016-11" db="EMBL/GenBank/DDBJ databases">
        <authorList>
            <person name="Jaros S."/>
            <person name="Januszkiewicz K."/>
            <person name="Wedrychowicz H."/>
        </authorList>
    </citation>
    <scope>NUCLEOTIDE SEQUENCE [LARGE SCALE GENOMIC DNA]</scope>
    <source>
        <strain evidence="1 2">GAS242</strain>
    </source>
</reference>
<organism evidence="1 2">
    <name type="scientific">Bradyrhizobium erythrophlei</name>
    <dbReference type="NCBI Taxonomy" id="1437360"/>
    <lineage>
        <taxon>Bacteria</taxon>
        <taxon>Pseudomonadati</taxon>
        <taxon>Pseudomonadota</taxon>
        <taxon>Alphaproteobacteria</taxon>
        <taxon>Hyphomicrobiales</taxon>
        <taxon>Nitrobacteraceae</taxon>
        <taxon>Bradyrhizobium</taxon>
    </lineage>
</organism>
<dbReference type="AlphaFoldDB" id="A0A1M5TB68"/>
<accession>A0A1M5TB68</accession>
<gene>
    <name evidence="1" type="ORF">SAMN05444169_7656</name>
</gene>